<dbReference type="Proteomes" id="UP000276834">
    <property type="component" value="Unassembled WGS sequence"/>
</dbReference>
<accession>A0A3L8SYD0</accession>
<feature type="region of interest" description="Disordered" evidence="1">
    <location>
        <begin position="32"/>
        <end position="61"/>
    </location>
</feature>
<proteinExistence type="predicted"/>
<dbReference type="AlphaFoldDB" id="A0A3L8SYD0"/>
<comment type="caution">
    <text evidence="2">The sequence shown here is derived from an EMBL/GenBank/DDBJ whole genome shotgun (WGS) entry which is preliminary data.</text>
</comment>
<gene>
    <name evidence="2" type="ORF">DV515_00001242</name>
</gene>
<keyword evidence="3" id="KW-1185">Reference proteome</keyword>
<name>A0A3L8SYD0_CHLGU</name>
<evidence type="ECO:0000313" key="2">
    <source>
        <dbReference type="EMBL" id="RLW11344.1"/>
    </source>
</evidence>
<organism evidence="2 3">
    <name type="scientific">Chloebia gouldiae</name>
    <name type="common">Gouldian finch</name>
    <name type="synonym">Erythrura gouldiae</name>
    <dbReference type="NCBI Taxonomy" id="44316"/>
    <lineage>
        <taxon>Eukaryota</taxon>
        <taxon>Metazoa</taxon>
        <taxon>Chordata</taxon>
        <taxon>Craniata</taxon>
        <taxon>Vertebrata</taxon>
        <taxon>Euteleostomi</taxon>
        <taxon>Archelosauria</taxon>
        <taxon>Archosauria</taxon>
        <taxon>Dinosauria</taxon>
        <taxon>Saurischia</taxon>
        <taxon>Theropoda</taxon>
        <taxon>Coelurosauria</taxon>
        <taxon>Aves</taxon>
        <taxon>Neognathae</taxon>
        <taxon>Neoaves</taxon>
        <taxon>Telluraves</taxon>
        <taxon>Australaves</taxon>
        <taxon>Passeriformes</taxon>
        <taxon>Passeroidea</taxon>
        <taxon>Passeridae</taxon>
        <taxon>Chloebia</taxon>
    </lineage>
</organism>
<dbReference type="EMBL" id="QUSF01000003">
    <property type="protein sequence ID" value="RLW11344.1"/>
    <property type="molecule type" value="Genomic_DNA"/>
</dbReference>
<evidence type="ECO:0000313" key="3">
    <source>
        <dbReference type="Proteomes" id="UP000276834"/>
    </source>
</evidence>
<protein>
    <submittedName>
        <fullName evidence="2">Uncharacterized protein</fullName>
    </submittedName>
</protein>
<sequence length="311" mass="33868">MHLKQLSRNFRLVSFWGLFFFPFFFPGKKKDFHPGTHPPSPPVQAAADPRAPLKTSAKKSTSSMQISKGLLQIIPISRNPSPGHWEGAAANDFIHQIHPTGRQEQRELPLGEEDGDNPLCQGRTDGHTDPLIVASIILLSCIRHLAPARPRPISAMPSPHPGATAAQKRDNLAGPAVAAAHNGRLLPCWRVFAGRIPPLLPPRGPLIPARGFGVSSSWSCIPAFGICSGLISWELELAEMPTEGPEEALIALSRSGQIWGVFLSSSGFREMSSAGRGQQTFDIARNTPGCGCDVPRLFRVQLEFWLLLDSY</sequence>
<feature type="non-terminal residue" evidence="2">
    <location>
        <position position="311"/>
    </location>
</feature>
<reference evidence="2 3" key="1">
    <citation type="journal article" date="2018" name="Proc. R. Soc. B">
        <title>A non-coding region near Follistatin controls head colour polymorphism in the Gouldian finch.</title>
        <authorList>
            <person name="Toomey M.B."/>
            <person name="Marques C.I."/>
            <person name="Andrade P."/>
            <person name="Araujo P.M."/>
            <person name="Sabatino S."/>
            <person name="Gazda M.A."/>
            <person name="Afonso S."/>
            <person name="Lopes R.J."/>
            <person name="Corbo J.C."/>
            <person name="Carneiro M."/>
        </authorList>
    </citation>
    <scope>NUCLEOTIDE SEQUENCE [LARGE SCALE GENOMIC DNA]</scope>
    <source>
        <strain evidence="2">Red01</strain>
        <tissue evidence="2">Muscle</tissue>
    </source>
</reference>
<evidence type="ECO:0000256" key="1">
    <source>
        <dbReference type="SAM" id="MobiDB-lite"/>
    </source>
</evidence>